<accession>A0A6J1WIL5</accession>
<dbReference type="AlphaFoldDB" id="A0A6J1WIL5"/>
<dbReference type="GeneID" id="113514381"/>
<dbReference type="InterPro" id="IPR000182">
    <property type="entry name" value="GNAT_dom"/>
</dbReference>
<dbReference type="PROSITE" id="PS51186">
    <property type="entry name" value="GNAT"/>
    <property type="match status" value="1"/>
</dbReference>
<proteinExistence type="predicted"/>
<reference evidence="3 4" key="1">
    <citation type="submission" date="2025-05" db="UniProtKB">
        <authorList>
            <consortium name="RefSeq"/>
        </authorList>
    </citation>
    <scope>IDENTIFICATION</scope>
    <source>
        <tissue evidence="3 4">Whole larvae</tissue>
    </source>
</reference>
<name>A0A6J1WIL5_GALME</name>
<gene>
    <name evidence="3 4" type="primary">LOC113514381</name>
</gene>
<sequence>MSYVRPSNVPLGQIWSRFKGIEKDGKPPKMYQIRDMEEKWRTQCLDFMQEVFLRDEPLSKALDVKSDPLSIKTIRKNWEMFLDQKVSLACFMEDEDGNPDELVGFNIIIIRTIDEPDSEFKHEEGESWNKLMRTLVEAENLVNVFTYYDVNSYLSSSGLTVLPGHRGQNIGARMFAAREPLCRALGVKASCTVYTATASQVLAAKCGYEVLATLHYKDMMKYGIDLSTSECPRAEVMGIKFDF</sequence>
<protein>
    <submittedName>
        <fullName evidence="3 4">Uncharacterized protein LOC113514381 isoform X1</fullName>
    </submittedName>
</protein>
<dbReference type="PANTHER" id="PTHR20905">
    <property type="entry name" value="N-ACETYLTRANSFERASE-RELATED"/>
    <property type="match status" value="1"/>
</dbReference>
<evidence type="ECO:0000313" key="3">
    <source>
        <dbReference type="RefSeq" id="XP_026754260.2"/>
    </source>
</evidence>
<evidence type="ECO:0000313" key="4">
    <source>
        <dbReference type="RefSeq" id="XP_052758101.1"/>
    </source>
</evidence>
<dbReference type="PANTHER" id="PTHR20905:SF32">
    <property type="entry name" value="ARYLALKYLAMINE N-ACETYLTRANSFERASE-LIKE 7, ISOFORM A"/>
    <property type="match status" value="1"/>
</dbReference>
<dbReference type="SUPFAM" id="SSF55729">
    <property type="entry name" value="Acyl-CoA N-acyltransferases (Nat)"/>
    <property type="match status" value="1"/>
</dbReference>
<dbReference type="Proteomes" id="UP001652740">
    <property type="component" value="Unplaced"/>
</dbReference>
<dbReference type="RefSeq" id="XP_052758101.1">
    <property type="nucleotide sequence ID" value="XM_052902141.1"/>
</dbReference>
<dbReference type="InParanoid" id="A0A6J1WIL5"/>
<evidence type="ECO:0000313" key="2">
    <source>
        <dbReference type="Proteomes" id="UP001652740"/>
    </source>
</evidence>
<dbReference type="KEGG" id="gmw:113514381"/>
<dbReference type="InterPro" id="IPR016181">
    <property type="entry name" value="Acyl_CoA_acyltransferase"/>
</dbReference>
<keyword evidence="2" id="KW-1185">Reference proteome</keyword>
<dbReference type="RefSeq" id="XP_026754260.2">
    <property type="nucleotide sequence ID" value="XM_026898459.3"/>
</dbReference>
<evidence type="ECO:0000259" key="1">
    <source>
        <dbReference type="PROSITE" id="PS51186"/>
    </source>
</evidence>
<dbReference type="GO" id="GO:0008080">
    <property type="term" value="F:N-acetyltransferase activity"/>
    <property type="evidence" value="ECO:0007669"/>
    <property type="project" value="TreeGrafter"/>
</dbReference>
<feature type="domain" description="N-acetyltransferase" evidence="1">
    <location>
        <begin position="92"/>
        <end position="242"/>
    </location>
</feature>
<dbReference type="Gene3D" id="3.40.630.30">
    <property type="match status" value="1"/>
</dbReference>
<organism evidence="2 3">
    <name type="scientific">Galleria mellonella</name>
    <name type="common">Greater wax moth</name>
    <dbReference type="NCBI Taxonomy" id="7137"/>
    <lineage>
        <taxon>Eukaryota</taxon>
        <taxon>Metazoa</taxon>
        <taxon>Ecdysozoa</taxon>
        <taxon>Arthropoda</taxon>
        <taxon>Hexapoda</taxon>
        <taxon>Insecta</taxon>
        <taxon>Pterygota</taxon>
        <taxon>Neoptera</taxon>
        <taxon>Endopterygota</taxon>
        <taxon>Lepidoptera</taxon>
        <taxon>Glossata</taxon>
        <taxon>Ditrysia</taxon>
        <taxon>Pyraloidea</taxon>
        <taxon>Pyralidae</taxon>
        <taxon>Galleriinae</taxon>
        <taxon>Galleria</taxon>
    </lineage>
</organism>